<dbReference type="KEGG" id="vg:77850596"/>
<dbReference type="RefSeq" id="YP_010644372.1">
    <property type="nucleotide sequence ID" value="NC_070624.1"/>
</dbReference>
<accession>A0A5P8PHW9</accession>
<dbReference type="EMBL" id="MN176219">
    <property type="protein sequence ID" value="QFR56274.1"/>
    <property type="molecule type" value="Genomic_DNA"/>
</dbReference>
<gene>
    <name evidence="1" type="primary">61</name>
    <name evidence="1" type="ORF">000TH010_61</name>
</gene>
<name>A0A5P8PHW9_9CAUD</name>
<organism evidence="1 2">
    <name type="scientific">Bacillus phage 000TH010</name>
    <dbReference type="NCBI Taxonomy" id="2601652"/>
    <lineage>
        <taxon>Viruses</taxon>
        <taxon>Duplodnaviria</taxon>
        <taxon>Heunggongvirae</taxon>
        <taxon>Uroviricota</taxon>
        <taxon>Caudoviricetes</taxon>
        <taxon>Trautnerviridae</taxon>
        <taxon>Polsinellivirinae</taxon>
        <taxon>Rivavirus</taxon>
        <taxon>Rivavirus rv000TH010</taxon>
    </lineage>
</organism>
<protein>
    <submittedName>
        <fullName evidence="1">Uncharacterized protein</fullName>
    </submittedName>
</protein>
<evidence type="ECO:0000313" key="1">
    <source>
        <dbReference type="EMBL" id="QFR56274.1"/>
    </source>
</evidence>
<proteinExistence type="predicted"/>
<dbReference type="GeneID" id="77850596"/>
<sequence>MNIVDLLDHYGRTYRFHNVDKLAAVEGIKSSDKNRIMKNIVNECGKHTHFGATFALLLEVARGTLVISAKKTATKHPLWNIYFD</sequence>
<evidence type="ECO:0000313" key="2">
    <source>
        <dbReference type="Proteomes" id="UP000325623"/>
    </source>
</evidence>
<reference evidence="1 2" key="1">
    <citation type="submission" date="2019-07" db="EMBL/GenBank/DDBJ databases">
        <authorList>
            <person name="Tomko B.E."/>
            <person name="Krukonis G.P."/>
            <person name="Delesalle V.A."/>
        </authorList>
    </citation>
    <scope>NUCLEOTIDE SEQUENCE [LARGE SCALE GENOMIC DNA]</scope>
</reference>
<dbReference type="Proteomes" id="UP000325623">
    <property type="component" value="Segment"/>
</dbReference>
<keyword evidence="2" id="KW-1185">Reference proteome</keyword>